<evidence type="ECO:0000313" key="7">
    <source>
        <dbReference type="EMBL" id="GGE16171.1"/>
    </source>
</evidence>
<organism evidence="7 8">
    <name type="scientific">Primorskyibacter flagellatus</name>
    <dbReference type="NCBI Taxonomy" id="1387277"/>
    <lineage>
        <taxon>Bacteria</taxon>
        <taxon>Pseudomonadati</taxon>
        <taxon>Pseudomonadota</taxon>
        <taxon>Alphaproteobacteria</taxon>
        <taxon>Rhodobacterales</taxon>
        <taxon>Roseobacteraceae</taxon>
        <taxon>Primorskyibacter</taxon>
    </lineage>
</organism>
<dbReference type="InterPro" id="IPR013785">
    <property type="entry name" value="Aldolase_TIM"/>
</dbReference>
<comment type="cofactor">
    <cofactor evidence="1">
        <name>FMN</name>
        <dbReference type="ChEBI" id="CHEBI:58210"/>
    </cofactor>
</comment>
<keyword evidence="4" id="KW-0521">NADP</keyword>
<keyword evidence="5" id="KW-0560">Oxidoreductase</keyword>
<keyword evidence="8" id="KW-1185">Reference proteome</keyword>
<keyword evidence="3" id="KW-0288">FMN</keyword>
<dbReference type="GO" id="GO:0050661">
    <property type="term" value="F:NADP binding"/>
    <property type="evidence" value="ECO:0007669"/>
    <property type="project" value="InterPro"/>
</dbReference>
<accession>A0A916ZVN7</accession>
<dbReference type="InterPro" id="IPR001155">
    <property type="entry name" value="OxRdtase_FMN_N"/>
</dbReference>
<evidence type="ECO:0000256" key="5">
    <source>
        <dbReference type="ARBA" id="ARBA00023002"/>
    </source>
</evidence>
<evidence type="ECO:0000256" key="1">
    <source>
        <dbReference type="ARBA" id="ARBA00001917"/>
    </source>
</evidence>
<dbReference type="Proteomes" id="UP000612855">
    <property type="component" value="Unassembled WGS sequence"/>
</dbReference>
<dbReference type="Gene3D" id="3.20.20.70">
    <property type="entry name" value="Aldolase class I"/>
    <property type="match status" value="1"/>
</dbReference>
<protein>
    <submittedName>
        <fullName evidence="7">Oxidoreductase</fullName>
    </submittedName>
</protein>
<dbReference type="InterPro" id="IPR044152">
    <property type="entry name" value="YqjM-like"/>
</dbReference>
<evidence type="ECO:0000259" key="6">
    <source>
        <dbReference type="Pfam" id="PF00724"/>
    </source>
</evidence>
<evidence type="ECO:0000256" key="2">
    <source>
        <dbReference type="ARBA" id="ARBA00022630"/>
    </source>
</evidence>
<evidence type="ECO:0000256" key="3">
    <source>
        <dbReference type="ARBA" id="ARBA00022643"/>
    </source>
</evidence>
<name>A0A916ZVN7_9RHOB</name>
<comment type="caution">
    <text evidence="7">The sequence shown here is derived from an EMBL/GenBank/DDBJ whole genome shotgun (WGS) entry which is preliminary data.</text>
</comment>
<feature type="domain" description="NADH:flavin oxidoreductase/NADH oxidase N-terminal" evidence="6">
    <location>
        <begin position="30"/>
        <end position="366"/>
    </location>
</feature>
<dbReference type="Pfam" id="PF00724">
    <property type="entry name" value="Oxidored_FMN"/>
    <property type="match status" value="1"/>
</dbReference>
<proteinExistence type="predicted"/>
<gene>
    <name evidence="7" type="ORF">GCM10011360_01180</name>
</gene>
<dbReference type="PANTHER" id="PTHR43303:SF4">
    <property type="entry name" value="NADPH DEHYDROGENASE C23G7.10C-RELATED"/>
    <property type="match status" value="1"/>
</dbReference>
<reference evidence="8" key="1">
    <citation type="journal article" date="2019" name="Int. J. Syst. Evol. Microbiol.">
        <title>The Global Catalogue of Microorganisms (GCM) 10K type strain sequencing project: providing services to taxonomists for standard genome sequencing and annotation.</title>
        <authorList>
            <consortium name="The Broad Institute Genomics Platform"/>
            <consortium name="The Broad Institute Genome Sequencing Center for Infectious Disease"/>
            <person name="Wu L."/>
            <person name="Ma J."/>
        </authorList>
    </citation>
    <scope>NUCLEOTIDE SEQUENCE [LARGE SCALE GENOMIC DNA]</scope>
    <source>
        <strain evidence="8">CGMCC 1.12664</strain>
    </source>
</reference>
<evidence type="ECO:0000256" key="4">
    <source>
        <dbReference type="ARBA" id="ARBA00022857"/>
    </source>
</evidence>
<dbReference type="GO" id="GO:0010181">
    <property type="term" value="F:FMN binding"/>
    <property type="evidence" value="ECO:0007669"/>
    <property type="project" value="InterPro"/>
</dbReference>
<keyword evidence="2" id="KW-0285">Flavoprotein</keyword>
<dbReference type="RefSeq" id="WP_188475697.1">
    <property type="nucleotide sequence ID" value="NZ_BMFJ01000001.1"/>
</dbReference>
<evidence type="ECO:0000313" key="8">
    <source>
        <dbReference type="Proteomes" id="UP000612855"/>
    </source>
</evidence>
<dbReference type="CDD" id="cd02932">
    <property type="entry name" value="OYE_YqiM_FMN"/>
    <property type="match status" value="1"/>
</dbReference>
<dbReference type="SUPFAM" id="SSF51395">
    <property type="entry name" value="FMN-linked oxidoreductases"/>
    <property type="match status" value="1"/>
</dbReference>
<dbReference type="EMBL" id="BMFJ01000001">
    <property type="protein sequence ID" value="GGE16171.1"/>
    <property type="molecule type" value="Genomic_DNA"/>
</dbReference>
<sequence>MTETTKATADSRLNAESGRRVLKRDPEPMLFRPVTFRSVTGRNRIMLSPMCQYSATDGLPNDWHFAHLAARATGGTGWVFTEAVHVAPEGRITPHCLGLWSDAQRDALARIAGFVGDQGAVPGIQLGHAGRKASVGRPWDGTAPILAGQGGWQTVAPSARAYAEGWPVPQALDTDGIARQIDALAAATRRAREAEFQALELHAAHGYLVHEFLSPLSNLREDKYGGDFDGRIRFLLECLDAVRSEWPSDLPLFLRISATDWVEGGWSLSDSIALAHRLKAGGLVDLIDCSSGGNDPRQQIPIHPGYQVPFSAQVRAETGMATGAVGLIHAPDFAESILANGQADLVILGRTLLADPAWPLKAAKVLRATRAPWPVQYERSDIF</sequence>
<dbReference type="PANTHER" id="PTHR43303">
    <property type="entry name" value="NADPH DEHYDROGENASE C23G7.10C-RELATED"/>
    <property type="match status" value="1"/>
</dbReference>
<dbReference type="GO" id="GO:0003959">
    <property type="term" value="F:NADPH dehydrogenase activity"/>
    <property type="evidence" value="ECO:0007669"/>
    <property type="project" value="InterPro"/>
</dbReference>
<dbReference type="AlphaFoldDB" id="A0A916ZVN7"/>